<dbReference type="KEGG" id="mis:MICPUN_59646"/>
<protein>
    <recommendedName>
        <fullName evidence="2">NTP pyrophosphohydrolase MazG-like domain-containing protein</fullName>
    </recommendedName>
</protein>
<dbReference type="OMA" id="VKRRCPY"/>
<keyword evidence="1" id="KW-0472">Membrane</keyword>
<name>C1E989_MICCC</name>
<evidence type="ECO:0000313" key="4">
    <source>
        <dbReference type="Proteomes" id="UP000002009"/>
    </source>
</evidence>
<dbReference type="AlphaFoldDB" id="C1E989"/>
<dbReference type="RefSeq" id="XP_002503380.1">
    <property type="nucleotide sequence ID" value="XM_002503334.1"/>
</dbReference>
<dbReference type="Gene3D" id="1.10.287.1080">
    <property type="entry name" value="MazG-like"/>
    <property type="match status" value="1"/>
</dbReference>
<accession>C1E989</accession>
<organism evidence="3 4">
    <name type="scientific">Micromonas commoda (strain RCC299 / NOUM17 / CCMP2709)</name>
    <name type="common">Picoplanktonic green alga</name>
    <dbReference type="NCBI Taxonomy" id="296587"/>
    <lineage>
        <taxon>Eukaryota</taxon>
        <taxon>Viridiplantae</taxon>
        <taxon>Chlorophyta</taxon>
        <taxon>Mamiellophyceae</taxon>
        <taxon>Mamiellales</taxon>
        <taxon>Mamiellaceae</taxon>
        <taxon>Micromonas</taxon>
    </lineage>
</organism>
<evidence type="ECO:0000259" key="2">
    <source>
        <dbReference type="Pfam" id="PF03819"/>
    </source>
</evidence>
<evidence type="ECO:0000256" key="1">
    <source>
        <dbReference type="SAM" id="Phobius"/>
    </source>
</evidence>
<proteinExistence type="predicted"/>
<reference evidence="3 4" key="1">
    <citation type="journal article" date="2009" name="Science">
        <title>Green evolution and dynamic adaptations revealed by genomes of the marine picoeukaryotes Micromonas.</title>
        <authorList>
            <person name="Worden A.Z."/>
            <person name="Lee J.H."/>
            <person name="Mock T."/>
            <person name="Rouze P."/>
            <person name="Simmons M.P."/>
            <person name="Aerts A.L."/>
            <person name="Allen A.E."/>
            <person name="Cuvelier M.L."/>
            <person name="Derelle E."/>
            <person name="Everett M.V."/>
            <person name="Foulon E."/>
            <person name="Grimwood J."/>
            <person name="Gundlach H."/>
            <person name="Henrissat B."/>
            <person name="Napoli C."/>
            <person name="McDonald S.M."/>
            <person name="Parker M.S."/>
            <person name="Rombauts S."/>
            <person name="Salamov A."/>
            <person name="Von Dassow P."/>
            <person name="Badger J.H."/>
            <person name="Coutinho P.M."/>
            <person name="Demir E."/>
            <person name="Dubchak I."/>
            <person name="Gentemann C."/>
            <person name="Eikrem W."/>
            <person name="Gready J.E."/>
            <person name="John U."/>
            <person name="Lanier W."/>
            <person name="Lindquist E.A."/>
            <person name="Lucas S."/>
            <person name="Mayer K.F."/>
            <person name="Moreau H."/>
            <person name="Not F."/>
            <person name="Otillar R."/>
            <person name="Panaud O."/>
            <person name="Pangilinan J."/>
            <person name="Paulsen I."/>
            <person name="Piegu B."/>
            <person name="Poliakov A."/>
            <person name="Robbens S."/>
            <person name="Schmutz J."/>
            <person name="Toulza E."/>
            <person name="Wyss T."/>
            <person name="Zelensky A."/>
            <person name="Zhou K."/>
            <person name="Armbrust E.V."/>
            <person name="Bhattacharya D."/>
            <person name="Goodenough U.W."/>
            <person name="Van de Peer Y."/>
            <person name="Grigoriev I.V."/>
        </authorList>
    </citation>
    <scope>NUCLEOTIDE SEQUENCE [LARGE SCALE GENOMIC DNA]</scope>
    <source>
        <strain evidence="4">RCC299 / NOUM17</strain>
    </source>
</reference>
<keyword evidence="1" id="KW-1133">Transmembrane helix</keyword>
<dbReference type="GeneID" id="8244323"/>
<keyword evidence="4" id="KW-1185">Reference proteome</keyword>
<keyword evidence="1" id="KW-0812">Transmembrane</keyword>
<gene>
    <name evidence="3" type="ORF">MICPUN_59646</name>
</gene>
<dbReference type="InParanoid" id="C1E989"/>
<sequence length="222" mass="23917">MKPDEAALCDLLEVTRRVMLPAKDNGTFWCEGVNPLRMCEWALSELAEVEDEIKAAQSSVRKRRSGDDTAGDDLSFAEATRRVQDEVGDLIFDVIMLACVCERDFGGVGGRFSSGFTLAGAAANASAKVKRRCPYTFGPRARLGPCPDKATEEAAWADVKAMEKASRAPGGGPMPPAPPTYNSAWDRWCFKSGRLFDGQAVLPVAVAAAFATGCVFGARSWR</sequence>
<dbReference type="SUPFAM" id="SSF101386">
    <property type="entry name" value="all-alpha NTP pyrophosphatases"/>
    <property type="match status" value="1"/>
</dbReference>
<dbReference type="STRING" id="296587.C1E989"/>
<feature type="transmembrane region" description="Helical" evidence="1">
    <location>
        <begin position="200"/>
        <end position="218"/>
    </location>
</feature>
<dbReference type="Proteomes" id="UP000002009">
    <property type="component" value="Chromosome 6"/>
</dbReference>
<dbReference type="OrthoDB" id="197698at2759"/>
<dbReference type="EMBL" id="CP001327">
    <property type="protein sequence ID" value="ACO64638.1"/>
    <property type="molecule type" value="Genomic_DNA"/>
</dbReference>
<dbReference type="InterPro" id="IPR004518">
    <property type="entry name" value="MazG-like_dom"/>
</dbReference>
<evidence type="ECO:0000313" key="3">
    <source>
        <dbReference type="EMBL" id="ACO64638.1"/>
    </source>
</evidence>
<dbReference type="Pfam" id="PF03819">
    <property type="entry name" value="MazG"/>
    <property type="match status" value="1"/>
</dbReference>
<feature type="domain" description="NTP pyrophosphohydrolase MazG-like" evidence="2">
    <location>
        <begin position="35"/>
        <end position="137"/>
    </location>
</feature>